<feature type="non-terminal residue" evidence="3">
    <location>
        <position position="317"/>
    </location>
</feature>
<evidence type="ECO:0000313" key="3">
    <source>
        <dbReference type="EMBL" id="KLT39902.1"/>
    </source>
</evidence>
<evidence type="ECO:0000256" key="1">
    <source>
        <dbReference type="ARBA" id="ARBA00007177"/>
    </source>
</evidence>
<dbReference type="OrthoDB" id="5550464at2759"/>
<dbReference type="Pfam" id="PF01774">
    <property type="entry name" value="UreD"/>
    <property type="match status" value="1"/>
</dbReference>
<evidence type="ECO:0000256" key="2">
    <source>
        <dbReference type="ARBA" id="ARBA00023186"/>
    </source>
</evidence>
<dbReference type="HAMAP" id="MF_01384">
    <property type="entry name" value="UreD"/>
    <property type="match status" value="1"/>
</dbReference>
<gene>
    <name evidence="3" type="ORF">CC85DRAFT_228234</name>
</gene>
<dbReference type="GO" id="GO:0016151">
    <property type="term" value="F:nickel cation binding"/>
    <property type="evidence" value="ECO:0007669"/>
    <property type="project" value="InterPro"/>
</dbReference>
<dbReference type="AlphaFoldDB" id="A0A0J0XFQ6"/>
<dbReference type="EMBL" id="KQ087246">
    <property type="protein sequence ID" value="KLT39902.1"/>
    <property type="molecule type" value="Genomic_DNA"/>
</dbReference>
<organism evidence="3 4">
    <name type="scientific">Cutaneotrichosporon oleaginosum</name>
    <dbReference type="NCBI Taxonomy" id="879819"/>
    <lineage>
        <taxon>Eukaryota</taxon>
        <taxon>Fungi</taxon>
        <taxon>Dikarya</taxon>
        <taxon>Basidiomycota</taxon>
        <taxon>Agaricomycotina</taxon>
        <taxon>Tremellomycetes</taxon>
        <taxon>Trichosporonales</taxon>
        <taxon>Trichosporonaceae</taxon>
        <taxon>Cutaneotrichosporon</taxon>
    </lineage>
</organism>
<dbReference type="GeneID" id="28980620"/>
<comment type="similarity">
    <text evidence="1">Belongs to the UreD family.</text>
</comment>
<name>A0A0J0XFQ6_9TREE</name>
<keyword evidence="4" id="KW-1185">Reference proteome</keyword>
<dbReference type="STRING" id="879819.A0A0J0XFQ6"/>
<dbReference type="PANTHER" id="PTHR33643:SF1">
    <property type="entry name" value="UREASE ACCESSORY PROTEIN D"/>
    <property type="match status" value="1"/>
</dbReference>
<reference evidence="3 4" key="1">
    <citation type="submission" date="2015-03" db="EMBL/GenBank/DDBJ databases">
        <title>Genomics and transcriptomics of the oil-accumulating basidiomycete yeast T. oleaginosus allow insights into substrate utilization and the diverse evolutionary trajectories of mating systems in fungi.</title>
        <authorList>
            <consortium name="DOE Joint Genome Institute"/>
            <person name="Kourist R."/>
            <person name="Kracht O."/>
            <person name="Bracharz F."/>
            <person name="Lipzen A."/>
            <person name="Nolan M."/>
            <person name="Ohm R."/>
            <person name="Grigoriev I."/>
            <person name="Sun S."/>
            <person name="Heitman J."/>
            <person name="Bruck T."/>
            <person name="Nowrousian M."/>
        </authorList>
    </citation>
    <scope>NUCLEOTIDE SEQUENCE [LARGE SCALE GENOMIC DNA]</scope>
    <source>
        <strain evidence="3 4">IBC0246</strain>
    </source>
</reference>
<evidence type="ECO:0000313" key="4">
    <source>
        <dbReference type="Proteomes" id="UP000053611"/>
    </source>
</evidence>
<keyword evidence="2" id="KW-0143">Chaperone</keyword>
<dbReference type="Proteomes" id="UP000053611">
    <property type="component" value="Unassembled WGS sequence"/>
</dbReference>
<accession>A0A0J0XFQ6</accession>
<feature type="non-terminal residue" evidence="3">
    <location>
        <position position="1"/>
    </location>
</feature>
<proteinExistence type="inferred from homology"/>
<protein>
    <submittedName>
        <fullName evidence="3">UreD-domain-containing protein</fullName>
    </submittedName>
</protein>
<dbReference type="PANTHER" id="PTHR33643">
    <property type="entry name" value="UREASE ACCESSORY PROTEIN D"/>
    <property type="match status" value="1"/>
</dbReference>
<dbReference type="InterPro" id="IPR002669">
    <property type="entry name" value="UreD"/>
</dbReference>
<sequence length="317" mass="34262">SPNLPPGTGHVHLSGPPRSPRAYFITNHASYPLKLLAPRPLPSQPANVALLYTLAYGGGLVSGDCVQLACTVDAGQVLVMRTQGSTKVYKHRRGLRPAAHGISPALAAAVKQGAEAPSVRQRMHVTLGSGGTFVLLPDALSPFRGSRYVQAQRVCLPEDGTGSVLLLDWINSGRGDRPAEEEYWAMEYYASTNELVFGNRVLARERMILDNGKHTGDSLSPTARRLAPYHVYATVLVYGPQFARLRAHLDALGDATSQFQVPRAPGLLWSYSPLSEVCGMVRVAGLEVEDVRDWMRGAFEEGGVAELVGPGLWPRCI</sequence>